<dbReference type="Gene3D" id="2.60.40.2140">
    <property type="entry name" value="Beta-1,3-glucan-recognition protein, N-terminal domain"/>
    <property type="match status" value="1"/>
</dbReference>
<feature type="domain" description="GH16" evidence="6">
    <location>
        <begin position="90"/>
        <end position="445"/>
    </location>
</feature>
<evidence type="ECO:0000259" key="7">
    <source>
        <dbReference type="PROSITE" id="PS51969"/>
    </source>
</evidence>
<accession>A0A5E4Q3E8</accession>
<feature type="domain" description="CBM39" evidence="7">
    <location>
        <begin position="1"/>
        <end position="92"/>
    </location>
</feature>
<evidence type="ECO:0000256" key="1">
    <source>
        <dbReference type="ARBA" id="ARBA00008781"/>
    </source>
</evidence>
<dbReference type="PANTHER" id="PTHR10963:SF60">
    <property type="entry name" value="GRAM-NEGATIVE BACTERIA-BINDING PROTEIN 1-RELATED"/>
    <property type="match status" value="1"/>
</dbReference>
<dbReference type="GO" id="GO:0030246">
    <property type="term" value="F:carbohydrate binding"/>
    <property type="evidence" value="ECO:0007669"/>
    <property type="project" value="InterPro"/>
</dbReference>
<feature type="non-terminal residue" evidence="8">
    <location>
        <position position="1"/>
    </location>
</feature>
<keyword evidence="9" id="KW-1185">Reference proteome</keyword>
<dbReference type="PROSITE" id="PS51762">
    <property type="entry name" value="GH16_2"/>
    <property type="match status" value="1"/>
</dbReference>
<evidence type="ECO:0000259" key="6">
    <source>
        <dbReference type="PROSITE" id="PS51762"/>
    </source>
</evidence>
<dbReference type="Pfam" id="PF00722">
    <property type="entry name" value="Glyco_hydro_16"/>
    <property type="match status" value="1"/>
</dbReference>
<keyword evidence="4" id="KW-0391">Immunity</keyword>
<dbReference type="PROSITE" id="PS51969">
    <property type="entry name" value="CBM39"/>
    <property type="match status" value="1"/>
</dbReference>
<evidence type="ECO:0000256" key="3">
    <source>
        <dbReference type="ARBA" id="ARBA00022729"/>
    </source>
</evidence>
<dbReference type="Proteomes" id="UP000324832">
    <property type="component" value="Unassembled WGS sequence"/>
</dbReference>
<name>A0A5E4Q3E8_9NEOP</name>
<keyword evidence="2" id="KW-0399">Innate immunity</keyword>
<dbReference type="Pfam" id="PF15886">
    <property type="entry name" value="CBM39"/>
    <property type="match status" value="1"/>
</dbReference>
<dbReference type="Gene3D" id="2.60.120.200">
    <property type="match status" value="1"/>
</dbReference>
<dbReference type="GO" id="GO:0005975">
    <property type="term" value="P:carbohydrate metabolic process"/>
    <property type="evidence" value="ECO:0007669"/>
    <property type="project" value="InterPro"/>
</dbReference>
<gene>
    <name evidence="8" type="ORF">LSINAPIS_LOCUS5111</name>
</gene>
<dbReference type="InterPro" id="IPR000757">
    <property type="entry name" value="Beta-glucanase-like"/>
</dbReference>
<dbReference type="SUPFAM" id="SSF49899">
    <property type="entry name" value="Concanavalin A-like lectins/glucanases"/>
    <property type="match status" value="1"/>
</dbReference>
<reference evidence="8 9" key="1">
    <citation type="submission" date="2017-07" db="EMBL/GenBank/DDBJ databases">
        <authorList>
            <person name="Talla V."/>
            <person name="Backstrom N."/>
        </authorList>
    </citation>
    <scope>NUCLEOTIDE SEQUENCE [LARGE SCALE GENOMIC DNA]</scope>
</reference>
<dbReference type="CDD" id="cd02179">
    <property type="entry name" value="GH16_beta_GRP"/>
    <property type="match status" value="1"/>
</dbReference>
<dbReference type="PANTHER" id="PTHR10963">
    <property type="entry name" value="GLYCOSYL HYDROLASE-RELATED"/>
    <property type="match status" value="1"/>
</dbReference>
<evidence type="ECO:0000313" key="9">
    <source>
        <dbReference type="Proteomes" id="UP000324832"/>
    </source>
</evidence>
<organism evidence="8 9">
    <name type="scientific">Leptidea sinapis</name>
    <dbReference type="NCBI Taxonomy" id="189913"/>
    <lineage>
        <taxon>Eukaryota</taxon>
        <taxon>Metazoa</taxon>
        <taxon>Ecdysozoa</taxon>
        <taxon>Arthropoda</taxon>
        <taxon>Hexapoda</taxon>
        <taxon>Insecta</taxon>
        <taxon>Pterygota</taxon>
        <taxon>Neoptera</taxon>
        <taxon>Endopterygota</taxon>
        <taxon>Lepidoptera</taxon>
        <taxon>Glossata</taxon>
        <taxon>Ditrysia</taxon>
        <taxon>Papilionoidea</taxon>
        <taxon>Pieridae</taxon>
        <taxon>Dismorphiinae</taxon>
        <taxon>Leptidea</taxon>
    </lineage>
</organism>
<keyword evidence="3" id="KW-0732">Signal</keyword>
<sequence>ALKPKGIRVYIPDEKNFSLFVFQGNVNRKIGENDVGNISGEVTSPTNGRWIFEDPNVQLKPGDVVNYYVHVVYDGKGFLEDNLSFTVQKLEDPSIPVPSTPSKCRSTVTEVRNGKACAGQVIFEDTFESFREDFWLIEQYIPEQPDYPFVSYQRSPAAKVVSVDEGNLKIKPKLLQNLPGFTESSVYSDNLDLISGCTSRSTYVAKCSMRPWGATILPPVVSGRITTKSLAFKFGIVEIRAKLPQGEWLYPDILLEPLLNKYGFLSYASGAIRIAGARGNEQLTVNNEDKSNKVLYGGPIMDFECRQAMMNKKLSNKNWGDEFHVYSVIWEPGRITLTVDGEEWSRVEPTATGLQGRLTKSCQVPRELLSTGTNMAPFDDFFYVTLGVAVGGISEFEDGSYSSGRPKPWRNGGRKAAMNFWQDKDSWYPTWSEGLIVDYVRVKAL</sequence>
<evidence type="ECO:0000256" key="4">
    <source>
        <dbReference type="ARBA" id="ARBA00022859"/>
    </source>
</evidence>
<evidence type="ECO:0000256" key="2">
    <source>
        <dbReference type="ARBA" id="ARBA00022588"/>
    </source>
</evidence>
<dbReference type="InterPro" id="IPR013320">
    <property type="entry name" value="ConA-like_dom_sf"/>
</dbReference>
<dbReference type="AlphaFoldDB" id="A0A5E4Q3E8"/>
<keyword evidence="5" id="KW-0325">Glycoprotein</keyword>
<evidence type="ECO:0000313" key="8">
    <source>
        <dbReference type="EMBL" id="VVC92752.1"/>
    </source>
</evidence>
<dbReference type="EMBL" id="FZQP02001393">
    <property type="protein sequence ID" value="VVC92752.1"/>
    <property type="molecule type" value="Genomic_DNA"/>
</dbReference>
<dbReference type="GO" id="GO:0004553">
    <property type="term" value="F:hydrolase activity, hydrolyzing O-glycosyl compounds"/>
    <property type="evidence" value="ECO:0007669"/>
    <property type="project" value="InterPro"/>
</dbReference>
<protein>
    <submittedName>
        <fullName evidence="8">Uncharacterized protein</fullName>
    </submittedName>
</protein>
<comment type="similarity">
    <text evidence="1">Belongs to the insect beta-1,3-glucan binding protein family.</text>
</comment>
<dbReference type="InterPro" id="IPR031756">
    <property type="entry name" value="BGBP_N"/>
</dbReference>
<dbReference type="InterPro" id="IPR043030">
    <property type="entry name" value="BGBP_N_sf"/>
</dbReference>
<dbReference type="GO" id="GO:0045087">
    <property type="term" value="P:innate immune response"/>
    <property type="evidence" value="ECO:0007669"/>
    <property type="project" value="UniProtKB-KW"/>
</dbReference>
<dbReference type="InterPro" id="IPR035806">
    <property type="entry name" value="GH16_GRP_C"/>
</dbReference>
<evidence type="ECO:0000256" key="5">
    <source>
        <dbReference type="ARBA" id="ARBA00023180"/>
    </source>
</evidence>
<dbReference type="InterPro" id="IPR050546">
    <property type="entry name" value="Glycosyl_Hydrlase_16"/>
</dbReference>
<proteinExistence type="inferred from homology"/>